<protein>
    <recommendedName>
        <fullName evidence="3">Endonuclease/exonuclease/phosphatase domain-containing protein</fullName>
    </recommendedName>
</protein>
<evidence type="ECO:0000313" key="2">
    <source>
        <dbReference type="Proteomes" id="UP001516400"/>
    </source>
</evidence>
<accession>A0ABD2NX89</accession>
<dbReference type="InterPro" id="IPR036691">
    <property type="entry name" value="Endo/exonu/phosph_ase_sf"/>
</dbReference>
<keyword evidence="2" id="KW-1185">Reference proteome</keyword>
<name>A0ABD2NX89_9CUCU</name>
<gene>
    <name evidence="1" type="ORF">HHI36_006496</name>
</gene>
<organism evidence="1 2">
    <name type="scientific">Cryptolaemus montrouzieri</name>
    <dbReference type="NCBI Taxonomy" id="559131"/>
    <lineage>
        <taxon>Eukaryota</taxon>
        <taxon>Metazoa</taxon>
        <taxon>Ecdysozoa</taxon>
        <taxon>Arthropoda</taxon>
        <taxon>Hexapoda</taxon>
        <taxon>Insecta</taxon>
        <taxon>Pterygota</taxon>
        <taxon>Neoptera</taxon>
        <taxon>Endopterygota</taxon>
        <taxon>Coleoptera</taxon>
        <taxon>Polyphaga</taxon>
        <taxon>Cucujiformia</taxon>
        <taxon>Coccinelloidea</taxon>
        <taxon>Coccinellidae</taxon>
        <taxon>Scymninae</taxon>
        <taxon>Scymnini</taxon>
        <taxon>Cryptolaemus</taxon>
    </lineage>
</organism>
<dbReference type="EMBL" id="JABFTP020000144">
    <property type="protein sequence ID" value="KAL3283348.1"/>
    <property type="molecule type" value="Genomic_DNA"/>
</dbReference>
<sequence>MENVLNVKNAICLGDFNICLLNKKTIYKEYILILQSKGYETKNSTKKDDYTRVDKRTGKRSTLDHIHANYKCSCTIGLIDHCISDHRLLEIDVSMPKTEKNQQIHQSKLVNYEKVCEQVTQKIMKKIQNEMNFKTLTDIIRGEIKNATTHKTRRTTGNIKEGWFTTDIKHKITERDRAYVKNVDKKK</sequence>
<reference evidence="1 2" key="1">
    <citation type="journal article" date="2021" name="BMC Biol.">
        <title>Horizontally acquired antibacterial genes associated with adaptive radiation of ladybird beetles.</title>
        <authorList>
            <person name="Li H.S."/>
            <person name="Tang X.F."/>
            <person name="Huang Y.H."/>
            <person name="Xu Z.Y."/>
            <person name="Chen M.L."/>
            <person name="Du X.Y."/>
            <person name="Qiu B.Y."/>
            <person name="Chen P.T."/>
            <person name="Zhang W."/>
            <person name="Slipinski A."/>
            <person name="Escalona H.E."/>
            <person name="Waterhouse R.M."/>
            <person name="Zwick A."/>
            <person name="Pang H."/>
        </authorList>
    </citation>
    <scope>NUCLEOTIDE SEQUENCE [LARGE SCALE GENOMIC DNA]</scope>
    <source>
        <strain evidence="1">SYSU2018</strain>
    </source>
</reference>
<proteinExistence type="predicted"/>
<dbReference type="Proteomes" id="UP001516400">
    <property type="component" value="Unassembled WGS sequence"/>
</dbReference>
<comment type="caution">
    <text evidence="1">The sequence shown here is derived from an EMBL/GenBank/DDBJ whole genome shotgun (WGS) entry which is preliminary data.</text>
</comment>
<evidence type="ECO:0008006" key="3">
    <source>
        <dbReference type="Google" id="ProtNLM"/>
    </source>
</evidence>
<evidence type="ECO:0000313" key="1">
    <source>
        <dbReference type="EMBL" id="KAL3283348.1"/>
    </source>
</evidence>
<dbReference type="AlphaFoldDB" id="A0ABD2NX89"/>
<dbReference type="SUPFAM" id="SSF56219">
    <property type="entry name" value="DNase I-like"/>
    <property type="match status" value="1"/>
</dbReference>